<comment type="caution">
    <text evidence="2">The sequence shown here is derived from an EMBL/GenBank/DDBJ whole genome shotgun (WGS) entry which is preliminary data.</text>
</comment>
<gene>
    <name evidence="2" type="ORF">ACHAW5_003225</name>
</gene>
<sequence>MAAVQRLADCYSQVLYSAGIDPNELEITLSNTMAADAKQQMAVENAILDAVRGRSGGEARTTTANATTTTSGSHR</sequence>
<evidence type="ECO:0000313" key="2">
    <source>
        <dbReference type="EMBL" id="KAL3804546.1"/>
    </source>
</evidence>
<feature type="compositionally biased region" description="Low complexity" evidence="1">
    <location>
        <begin position="59"/>
        <end position="75"/>
    </location>
</feature>
<proteinExistence type="predicted"/>
<dbReference type="EMBL" id="JALLAZ020000080">
    <property type="protein sequence ID" value="KAL3804546.1"/>
    <property type="molecule type" value="Genomic_DNA"/>
</dbReference>
<dbReference type="AlphaFoldDB" id="A0ABD3QYD7"/>
<keyword evidence="3" id="KW-1185">Reference proteome</keyword>
<name>A0ABD3QYD7_9STRA</name>
<accession>A0ABD3QYD7</accession>
<feature type="region of interest" description="Disordered" evidence="1">
    <location>
        <begin position="53"/>
        <end position="75"/>
    </location>
</feature>
<dbReference type="Proteomes" id="UP001530315">
    <property type="component" value="Unassembled WGS sequence"/>
</dbReference>
<reference evidence="2 3" key="1">
    <citation type="submission" date="2024-10" db="EMBL/GenBank/DDBJ databases">
        <title>Updated reference genomes for cyclostephanoid diatoms.</title>
        <authorList>
            <person name="Roberts W.R."/>
            <person name="Alverson A.J."/>
        </authorList>
    </citation>
    <scope>NUCLEOTIDE SEQUENCE [LARGE SCALE GENOMIC DNA]</scope>
    <source>
        <strain evidence="2 3">AJA276-08</strain>
    </source>
</reference>
<protein>
    <submittedName>
        <fullName evidence="2">Uncharacterized protein</fullName>
    </submittedName>
</protein>
<evidence type="ECO:0000256" key="1">
    <source>
        <dbReference type="SAM" id="MobiDB-lite"/>
    </source>
</evidence>
<evidence type="ECO:0000313" key="3">
    <source>
        <dbReference type="Proteomes" id="UP001530315"/>
    </source>
</evidence>
<organism evidence="2 3">
    <name type="scientific">Stephanodiscus triporus</name>
    <dbReference type="NCBI Taxonomy" id="2934178"/>
    <lineage>
        <taxon>Eukaryota</taxon>
        <taxon>Sar</taxon>
        <taxon>Stramenopiles</taxon>
        <taxon>Ochrophyta</taxon>
        <taxon>Bacillariophyta</taxon>
        <taxon>Coscinodiscophyceae</taxon>
        <taxon>Thalassiosirophycidae</taxon>
        <taxon>Stephanodiscales</taxon>
        <taxon>Stephanodiscaceae</taxon>
        <taxon>Stephanodiscus</taxon>
    </lineage>
</organism>